<reference evidence="1 2" key="1">
    <citation type="submission" date="2020-04" db="EMBL/GenBank/DDBJ databases">
        <title>Genomic insights into acetone-butanol-ethanol (ABE) fermentation by sequencing solventogenic clostridia strains.</title>
        <authorList>
            <person name="Brown S."/>
        </authorList>
    </citation>
    <scope>NUCLEOTIDE SEQUENCE [LARGE SCALE GENOMIC DNA]</scope>
    <source>
        <strain evidence="1 2">DJ011</strain>
    </source>
</reference>
<dbReference type="RefSeq" id="WP_173680137.1">
    <property type="nucleotide sequence ID" value="NZ_JAAZWO010000001.1"/>
</dbReference>
<dbReference type="AlphaFoldDB" id="A0A923E4C6"/>
<evidence type="ECO:0000313" key="1">
    <source>
        <dbReference type="EMBL" id="MBC2396197.1"/>
    </source>
</evidence>
<proteinExistence type="predicted"/>
<protein>
    <submittedName>
        <fullName evidence="1">HEAT repeat domain-containing protein</fullName>
    </submittedName>
</protein>
<dbReference type="InterPro" id="IPR016024">
    <property type="entry name" value="ARM-type_fold"/>
</dbReference>
<keyword evidence="2" id="KW-1185">Reference proteome</keyword>
<dbReference type="SUPFAM" id="SSF48371">
    <property type="entry name" value="ARM repeat"/>
    <property type="match status" value="1"/>
</dbReference>
<sequence>MIFSKDIMNKKNLLKELDSLAYSDRANKMALLGRDNNGSKQYSKLLSSLLEDGAYEASLALIGASVTKDLSITLAALKHPAYSVRNKAVGLLAKLASDSDIEGEIINLSYDCRRKLLHNISIINRQSAADKLLPFVYSKWGAKEAAILLPACSKETVEEWIIKIGYAITNWCKLVAHHSDIVLEYFKTTLEKATVGKRIYVWYRFSSAMETLCMSNADFILDCAINLGPMNVIYLVLKKQLGTLVRINPNKAYMLLVGNESRKELISYGVPEGILKRKNYLSKDQWIGLGKLLADSPFHIAKLLHHMAPSNREEIFEAVYEEDKRKERIFPEFLLYQLPNKLRDREAYRMLGLRGIYDNKEKKIMITACRHIDNSREMLQKAAQASSADERGRALVELIKSTALSRHGVHDTLVFLSRIKNDQDPVRNAVIKELSNCPPSIFTDENTKELTLLIDSVNEARDTSYGTLYATQRLAFNIMRYNISNPESEIFKFSISTIIKLAKKTGELALPSLEKNLPRGAEKILFEELYPLIVEANKRENYNFTIDIADSLGKRGYNIIKLQNLLKEVITAKPDGIAIQAVRYWLAGKKTRDERVKELLALDKSFITIEEVFLHLHYTRQEWLDPFISGNVIKGRFLTGKTIYVVPADNGFNRWLPRQQNSLGIMLEKIASDSKRSLWERSRAIRILAGMPDFSSSKVEEFLKYKEVAIVEATLHALSLTQEPEAALSILLENLDGDRARVAMYSIPRCVRKVNPNLLASMLKELLKRDKLKITVRKEAIRLLGAYRTSDSILLLINEFEKANLHKDVLIAIGHAAKEFLDDERGWNILNTMACSSKSDVVKSLLYQAPDELPEEYRGLYLQLIIKIANHIDAEVGREAFNCMRRWTNANEKIIAEATSKAITDVEDSTRWNAAMNTLVKTCRDGKVNEFVIGVFKDLSSATIVHKWNANNQRDLPHRQRLMKLTDKLISLPNLTRLNLTSLYMEIIDSIAANDTLKYVVVKFYIASIDWNNVDESTEYIKSIANCIKNQPYLMNNVYRDIAKNLKDDKGYWNPEIILQIVDILWSEGFYESQFIGLSLLEAAGNALLWREDCANRLKLYRNHPDINIQSLALDIWTATE</sequence>
<gene>
    <name evidence="1" type="ORF">HGG79_00145</name>
</gene>
<accession>A0A923E4C6</accession>
<name>A0A923E4C6_CLOTT</name>
<comment type="caution">
    <text evidence="1">The sequence shown here is derived from an EMBL/GenBank/DDBJ whole genome shotgun (WGS) entry which is preliminary data.</text>
</comment>
<evidence type="ECO:0000313" key="2">
    <source>
        <dbReference type="Proteomes" id="UP000563151"/>
    </source>
</evidence>
<dbReference type="EMBL" id="JAAZWO010000001">
    <property type="protein sequence ID" value="MBC2396197.1"/>
    <property type="molecule type" value="Genomic_DNA"/>
</dbReference>
<dbReference type="Proteomes" id="UP000563151">
    <property type="component" value="Unassembled WGS sequence"/>
</dbReference>
<organism evidence="1 2">
    <name type="scientific">Clostridium tetanomorphum</name>
    <dbReference type="NCBI Taxonomy" id="1553"/>
    <lineage>
        <taxon>Bacteria</taxon>
        <taxon>Bacillati</taxon>
        <taxon>Bacillota</taxon>
        <taxon>Clostridia</taxon>
        <taxon>Eubacteriales</taxon>
        <taxon>Clostridiaceae</taxon>
        <taxon>Clostridium</taxon>
    </lineage>
</organism>